<keyword evidence="3 6" id="KW-0812">Transmembrane</keyword>
<name>A0A0C2GWN3_9BILA</name>
<dbReference type="Pfam" id="PF04547">
    <property type="entry name" value="Anoctamin"/>
    <property type="match status" value="1"/>
</dbReference>
<accession>A0A0C2GWN3</accession>
<comment type="caution">
    <text evidence="6">Lacks conserved residue(s) required for the propagation of feature annotation.</text>
</comment>
<evidence type="ECO:0000313" key="9">
    <source>
        <dbReference type="Proteomes" id="UP000054047"/>
    </source>
</evidence>
<dbReference type="InterPro" id="IPR049452">
    <property type="entry name" value="Anoctamin_TM"/>
</dbReference>
<protein>
    <recommendedName>
        <fullName evidence="6">Anoctamin</fullName>
    </recommendedName>
</protein>
<dbReference type="OrthoDB" id="296386at2759"/>
<evidence type="ECO:0000256" key="3">
    <source>
        <dbReference type="ARBA" id="ARBA00022692"/>
    </source>
</evidence>
<keyword evidence="5 6" id="KW-0472">Membrane</keyword>
<dbReference type="PANTHER" id="PTHR12308">
    <property type="entry name" value="ANOCTAMIN"/>
    <property type="match status" value="1"/>
</dbReference>
<evidence type="ECO:0000256" key="2">
    <source>
        <dbReference type="ARBA" id="ARBA00009671"/>
    </source>
</evidence>
<dbReference type="Proteomes" id="UP000054047">
    <property type="component" value="Unassembled WGS sequence"/>
</dbReference>
<gene>
    <name evidence="8" type="ORF">ANCDUO_06227</name>
</gene>
<evidence type="ECO:0000313" key="8">
    <source>
        <dbReference type="EMBL" id="KIH63469.1"/>
    </source>
</evidence>
<feature type="domain" description="Anoctamin transmembrane" evidence="7">
    <location>
        <begin position="21"/>
        <end position="130"/>
    </location>
</feature>
<feature type="transmembrane region" description="Helical" evidence="6">
    <location>
        <begin position="26"/>
        <end position="48"/>
    </location>
</feature>
<evidence type="ECO:0000256" key="6">
    <source>
        <dbReference type="RuleBase" id="RU280814"/>
    </source>
</evidence>
<sequence length="150" mass="17867">MRRCSNRFSSWETGWHHVRAYKSMKLLFSDICFVLFAFFNCVWSTAYLESWKRKQAELAFKWGTYDTNCDSYLQDPRPQFRVWLHGVVEVYYRGVQLYQSIQGEYFAPNPVSGRVEPYYPPWKHAIVRYGKSLQLLDQDGRAYNGHLSQV</sequence>
<dbReference type="InterPro" id="IPR007632">
    <property type="entry name" value="Anoctamin"/>
</dbReference>
<dbReference type="GO" id="GO:0005886">
    <property type="term" value="C:plasma membrane"/>
    <property type="evidence" value="ECO:0007669"/>
    <property type="project" value="TreeGrafter"/>
</dbReference>
<evidence type="ECO:0000256" key="1">
    <source>
        <dbReference type="ARBA" id="ARBA00004141"/>
    </source>
</evidence>
<evidence type="ECO:0000259" key="7">
    <source>
        <dbReference type="Pfam" id="PF04547"/>
    </source>
</evidence>
<dbReference type="AlphaFoldDB" id="A0A0C2GWN3"/>
<dbReference type="PANTHER" id="PTHR12308:SF51">
    <property type="entry name" value="ANOCTAMIN-8"/>
    <property type="match status" value="1"/>
</dbReference>
<dbReference type="GO" id="GO:0005254">
    <property type="term" value="F:chloride channel activity"/>
    <property type="evidence" value="ECO:0007669"/>
    <property type="project" value="TreeGrafter"/>
</dbReference>
<comment type="similarity">
    <text evidence="2 6">Belongs to the anoctamin family.</text>
</comment>
<evidence type="ECO:0000256" key="5">
    <source>
        <dbReference type="ARBA" id="ARBA00023136"/>
    </source>
</evidence>
<keyword evidence="4 6" id="KW-1133">Transmembrane helix</keyword>
<proteinExistence type="inferred from homology"/>
<organism evidence="8 9">
    <name type="scientific">Ancylostoma duodenale</name>
    <dbReference type="NCBI Taxonomy" id="51022"/>
    <lineage>
        <taxon>Eukaryota</taxon>
        <taxon>Metazoa</taxon>
        <taxon>Ecdysozoa</taxon>
        <taxon>Nematoda</taxon>
        <taxon>Chromadorea</taxon>
        <taxon>Rhabditida</taxon>
        <taxon>Rhabditina</taxon>
        <taxon>Rhabditomorpha</taxon>
        <taxon>Strongyloidea</taxon>
        <taxon>Ancylostomatidae</taxon>
        <taxon>Ancylostomatinae</taxon>
        <taxon>Ancylostoma</taxon>
    </lineage>
</organism>
<reference evidence="8 9" key="1">
    <citation type="submission" date="2013-12" db="EMBL/GenBank/DDBJ databases">
        <title>Draft genome of the parsitic nematode Ancylostoma duodenale.</title>
        <authorList>
            <person name="Mitreva M."/>
        </authorList>
    </citation>
    <scope>NUCLEOTIDE SEQUENCE [LARGE SCALE GENOMIC DNA]</scope>
    <source>
        <strain evidence="8 9">Zhejiang</strain>
    </source>
</reference>
<comment type="subcellular location">
    <subcellularLocation>
        <location evidence="1 6">Membrane</location>
        <topology evidence="1 6">Multi-pass membrane protein</topology>
    </subcellularLocation>
</comment>
<dbReference type="EMBL" id="KN728636">
    <property type="protein sequence ID" value="KIH63469.1"/>
    <property type="molecule type" value="Genomic_DNA"/>
</dbReference>
<keyword evidence="9" id="KW-1185">Reference proteome</keyword>
<evidence type="ECO:0000256" key="4">
    <source>
        <dbReference type="ARBA" id="ARBA00022989"/>
    </source>
</evidence>